<keyword evidence="2" id="KW-1133">Transmembrane helix</keyword>
<proteinExistence type="predicted"/>
<feature type="region of interest" description="Disordered" evidence="1">
    <location>
        <begin position="520"/>
        <end position="550"/>
    </location>
</feature>
<gene>
    <name evidence="3" type="ORF">BD289DRAFT_191491</name>
</gene>
<evidence type="ECO:0000256" key="1">
    <source>
        <dbReference type="SAM" id="MobiDB-lite"/>
    </source>
</evidence>
<keyword evidence="2" id="KW-0472">Membrane</keyword>
<dbReference type="Gene3D" id="1.20.58.340">
    <property type="entry name" value="Magnesium transport protein CorA, transmembrane region"/>
    <property type="match status" value="1"/>
</dbReference>
<keyword evidence="2" id="KW-0812">Transmembrane</keyword>
<feature type="transmembrane region" description="Helical" evidence="2">
    <location>
        <begin position="454"/>
        <end position="475"/>
    </location>
</feature>
<dbReference type="STRING" id="2025994.A0A2T3ALW1"/>
<reference evidence="3 4" key="1">
    <citation type="journal article" date="2018" name="Mycol. Prog.">
        <title>Coniella lustricola, a new species from submerged detritus.</title>
        <authorList>
            <person name="Raudabaugh D.B."/>
            <person name="Iturriaga T."/>
            <person name="Carver A."/>
            <person name="Mondo S."/>
            <person name="Pangilinan J."/>
            <person name="Lipzen A."/>
            <person name="He G."/>
            <person name="Amirebrahimi M."/>
            <person name="Grigoriev I.V."/>
            <person name="Miller A.N."/>
        </authorList>
    </citation>
    <scope>NUCLEOTIDE SEQUENCE [LARGE SCALE GENOMIC DNA]</scope>
    <source>
        <strain evidence="3 4">B22-T-1</strain>
    </source>
</reference>
<dbReference type="EMBL" id="KZ678375">
    <property type="protein sequence ID" value="PSS03342.1"/>
    <property type="molecule type" value="Genomic_DNA"/>
</dbReference>
<organism evidence="3 4">
    <name type="scientific">Coniella lustricola</name>
    <dbReference type="NCBI Taxonomy" id="2025994"/>
    <lineage>
        <taxon>Eukaryota</taxon>
        <taxon>Fungi</taxon>
        <taxon>Dikarya</taxon>
        <taxon>Ascomycota</taxon>
        <taxon>Pezizomycotina</taxon>
        <taxon>Sordariomycetes</taxon>
        <taxon>Sordariomycetidae</taxon>
        <taxon>Diaporthales</taxon>
        <taxon>Schizoparmaceae</taxon>
        <taxon>Coniella</taxon>
    </lineage>
</organism>
<sequence>MLDSLIVGPHLASANQTAKFAYLETWKYIDSTGHATYSTTLRPLAASDVEDWAFRRGPFSKSHNQGLEPSDGVPAHNSKARQGGLRLLLAQGAGHFARNVPSEILSPAVLDALHLPSCTLPTFQHPSGMCTRHMYPAGSTLDSCERLSLVFRSPQKWEMSIGGFAVSYDFATRTTTALSYGTIFDIWHFTNTASPPPALSAFLAQLTRTQTLMHHVCYLPCLFLALHVERVRTYVMDDLSARVIDIEASIGITKAGRSGKFFPRTNLRAPVTDSAGEAELTPLFDHGGQMNKATAKRLMRRLNDVTTWTIFSKRSPEWDIECAGFLLGLLDRSERLRKDEFGERMVPGEAFVETLEWLREHSRACYETTVTTEARLQLQLNILYTSIAQDAGQTSARLATSAGKDSTSMKIIALITAAYLPGTFIATLFSMSMFTWKSSPSSSTSTPPTVSPDFWIYWATTVPLTVLTIAGWAIWWKFEEYRYERDVHRSEQVDRPLRMRTGRSKGASDDGMLRNGHGSPGTAILSGGGGADGTKETGGGGMGMGVELRTGPFGFHRGGSR</sequence>
<evidence type="ECO:0000313" key="3">
    <source>
        <dbReference type="EMBL" id="PSS03342.1"/>
    </source>
</evidence>
<accession>A0A2T3ALW1</accession>
<evidence type="ECO:0000313" key="4">
    <source>
        <dbReference type="Proteomes" id="UP000241462"/>
    </source>
</evidence>
<feature type="transmembrane region" description="Helical" evidence="2">
    <location>
        <begin position="411"/>
        <end position="434"/>
    </location>
</feature>
<name>A0A2T3ALW1_9PEZI</name>
<protein>
    <submittedName>
        <fullName evidence="3">Uncharacterized protein</fullName>
    </submittedName>
</protein>
<keyword evidence="4" id="KW-1185">Reference proteome</keyword>
<dbReference type="Proteomes" id="UP000241462">
    <property type="component" value="Unassembled WGS sequence"/>
</dbReference>
<dbReference type="OrthoDB" id="1046782at2759"/>
<dbReference type="AlphaFoldDB" id="A0A2T3ALW1"/>
<dbReference type="InParanoid" id="A0A2T3ALW1"/>
<evidence type="ECO:0000256" key="2">
    <source>
        <dbReference type="SAM" id="Phobius"/>
    </source>
</evidence>
<feature type="compositionally biased region" description="Gly residues" evidence="1">
    <location>
        <begin position="526"/>
        <end position="544"/>
    </location>
</feature>